<feature type="transmembrane region" description="Helical" evidence="8">
    <location>
        <begin position="304"/>
        <end position="325"/>
    </location>
</feature>
<feature type="transmembrane region" description="Helical" evidence="8">
    <location>
        <begin position="410"/>
        <end position="428"/>
    </location>
</feature>
<evidence type="ECO:0000256" key="1">
    <source>
        <dbReference type="ARBA" id="ARBA00004141"/>
    </source>
</evidence>
<evidence type="ECO:0000256" key="7">
    <source>
        <dbReference type="RuleBase" id="RU362091"/>
    </source>
</evidence>
<dbReference type="InterPro" id="IPR038377">
    <property type="entry name" value="Na/Glc_symporter_sf"/>
</dbReference>
<dbReference type="Proteomes" id="UP000192569">
    <property type="component" value="Chromosome I"/>
</dbReference>
<comment type="subcellular location">
    <subcellularLocation>
        <location evidence="1">Membrane</location>
        <topology evidence="1">Multi-pass membrane protein</topology>
    </subcellularLocation>
</comment>
<feature type="transmembrane region" description="Helical" evidence="8">
    <location>
        <begin position="440"/>
        <end position="460"/>
    </location>
</feature>
<evidence type="ECO:0000256" key="8">
    <source>
        <dbReference type="SAM" id="Phobius"/>
    </source>
</evidence>
<dbReference type="InterPro" id="IPR050277">
    <property type="entry name" value="Sodium:Solute_Symporter"/>
</dbReference>
<dbReference type="EMBL" id="LT838272">
    <property type="protein sequence ID" value="SMB92444.1"/>
    <property type="molecule type" value="Genomic_DNA"/>
</dbReference>
<keyword evidence="4 8" id="KW-0812">Transmembrane</keyword>
<comment type="similarity">
    <text evidence="2 7">Belongs to the sodium:solute symporter (SSF) (TC 2.A.21) family.</text>
</comment>
<dbReference type="OrthoDB" id="1263at2"/>
<keyword evidence="6 8" id="KW-0472">Membrane</keyword>
<evidence type="ECO:0000256" key="6">
    <source>
        <dbReference type="ARBA" id="ARBA00023136"/>
    </source>
</evidence>
<evidence type="ECO:0000256" key="5">
    <source>
        <dbReference type="ARBA" id="ARBA00022989"/>
    </source>
</evidence>
<feature type="transmembrane region" description="Helical" evidence="8">
    <location>
        <begin position="261"/>
        <end position="284"/>
    </location>
</feature>
<dbReference type="GO" id="GO:0022857">
    <property type="term" value="F:transmembrane transporter activity"/>
    <property type="evidence" value="ECO:0007669"/>
    <property type="project" value="InterPro"/>
</dbReference>
<dbReference type="Gene3D" id="1.20.1730.10">
    <property type="entry name" value="Sodium/glucose cotransporter"/>
    <property type="match status" value="1"/>
</dbReference>
<feature type="transmembrane region" description="Helical" evidence="8">
    <location>
        <begin position="506"/>
        <end position="526"/>
    </location>
</feature>
<evidence type="ECO:0000256" key="3">
    <source>
        <dbReference type="ARBA" id="ARBA00022448"/>
    </source>
</evidence>
<feature type="transmembrane region" description="Helical" evidence="8">
    <location>
        <begin position="156"/>
        <end position="177"/>
    </location>
</feature>
<proteinExistence type="inferred from homology"/>
<name>A0A1W1VHL0_9FIRM</name>
<evidence type="ECO:0000313" key="10">
    <source>
        <dbReference type="Proteomes" id="UP000192569"/>
    </source>
</evidence>
<feature type="transmembrane region" description="Helical" evidence="8">
    <location>
        <begin position="354"/>
        <end position="373"/>
    </location>
</feature>
<reference evidence="9 10" key="1">
    <citation type="submission" date="2017-04" db="EMBL/GenBank/DDBJ databases">
        <authorList>
            <person name="Afonso C.L."/>
            <person name="Miller P.J."/>
            <person name="Scott M.A."/>
            <person name="Spackman E."/>
            <person name="Goraichik I."/>
            <person name="Dimitrov K.M."/>
            <person name="Suarez D.L."/>
            <person name="Swayne D.E."/>
        </authorList>
    </citation>
    <scope>NUCLEOTIDE SEQUENCE [LARGE SCALE GENOMIC DNA]</scope>
    <source>
        <strain evidence="9 10">ToBE</strain>
    </source>
</reference>
<dbReference type="PANTHER" id="PTHR48086:SF7">
    <property type="entry name" value="SODIUM-SOLUTE SYMPORTER-RELATED"/>
    <property type="match status" value="1"/>
</dbReference>
<organism evidence="9 10">
    <name type="scientific">Thermanaeromonas toyohensis ToBE</name>
    <dbReference type="NCBI Taxonomy" id="698762"/>
    <lineage>
        <taxon>Bacteria</taxon>
        <taxon>Bacillati</taxon>
        <taxon>Bacillota</taxon>
        <taxon>Clostridia</taxon>
        <taxon>Neomoorellales</taxon>
        <taxon>Neomoorellaceae</taxon>
        <taxon>Thermanaeromonas</taxon>
    </lineage>
</organism>
<feature type="transmembrane region" description="Helical" evidence="8">
    <location>
        <begin position="46"/>
        <end position="64"/>
    </location>
</feature>
<dbReference type="GO" id="GO:0005886">
    <property type="term" value="C:plasma membrane"/>
    <property type="evidence" value="ECO:0007669"/>
    <property type="project" value="TreeGrafter"/>
</dbReference>
<keyword evidence="5 8" id="KW-1133">Transmembrane helix</keyword>
<dbReference type="AlphaFoldDB" id="A0A1W1VHL0"/>
<accession>A0A1W1VHL0</accession>
<dbReference type="STRING" id="698762.SAMN00808754_0637"/>
<keyword evidence="10" id="KW-1185">Reference proteome</keyword>
<dbReference type="PROSITE" id="PS50283">
    <property type="entry name" value="NA_SOLUT_SYMP_3"/>
    <property type="match status" value="1"/>
</dbReference>
<feature type="transmembrane region" description="Helical" evidence="8">
    <location>
        <begin position="184"/>
        <end position="207"/>
    </location>
</feature>
<keyword evidence="3" id="KW-0813">Transport</keyword>
<feature type="transmembrane region" description="Helical" evidence="8">
    <location>
        <begin position="76"/>
        <end position="95"/>
    </location>
</feature>
<feature type="transmembrane region" description="Helical" evidence="8">
    <location>
        <begin position="6"/>
        <end position="26"/>
    </location>
</feature>
<gene>
    <name evidence="9" type="ORF">SAMN00808754_0637</name>
</gene>
<feature type="transmembrane region" description="Helical" evidence="8">
    <location>
        <begin position="227"/>
        <end position="249"/>
    </location>
</feature>
<evidence type="ECO:0000256" key="2">
    <source>
        <dbReference type="ARBA" id="ARBA00006434"/>
    </source>
</evidence>
<dbReference type="RefSeq" id="WP_084663964.1">
    <property type="nucleotide sequence ID" value="NZ_LT838272.1"/>
</dbReference>
<protein>
    <submittedName>
        <fullName evidence="9">Solute:Na+ symporter, SSS family</fullName>
    </submittedName>
</protein>
<feature type="transmembrane region" description="Helical" evidence="8">
    <location>
        <begin position="481"/>
        <end position="500"/>
    </location>
</feature>
<dbReference type="PANTHER" id="PTHR48086">
    <property type="entry name" value="SODIUM/PROLINE SYMPORTER-RELATED"/>
    <property type="match status" value="1"/>
</dbReference>
<feature type="transmembrane region" description="Helical" evidence="8">
    <location>
        <begin position="379"/>
        <end position="403"/>
    </location>
</feature>
<evidence type="ECO:0000256" key="4">
    <source>
        <dbReference type="ARBA" id="ARBA00022692"/>
    </source>
</evidence>
<dbReference type="CDD" id="cd10322">
    <property type="entry name" value="SLC5sbd"/>
    <property type="match status" value="1"/>
</dbReference>
<sequence>MNSYALWILIMALIYTAVLIISGNVARKRAASGEGFWVGGRQFKPWMVAVCITGLFSGSTYIAVLELSYLKGISAGWYGVAELLHVLIIALFLLVPLRKMAMVTVSGLIGDHFGRLAKGIAGIITAFTFPMWSTANAIAFASALTAFTSLPLPVTVAFSAILLLIYLQAGGMWSIVFTQTANNIAFTLMFIIGLIAFFIKPGWAGIIQLATTKPEMFSLTGVGLQTILAWFGTFLINTVVAQAAFQMALSCRTPEEGRRGLFWAVGFNVIFIILGILFGLAAAVVNPGGTRGLIALPQYLGQVLPAPLVGIFFMGIWACALGWGAPCQFSGATSLGRDVTSAINPAISDKQMVLYTKLSLVLLTCLMIIFGSLRGEQAAWWNVLAWTARNGATFAPAVAALLWPLATRRAAVVAMITGFLSGICWYHLGHWDPVKFYLNVHPVWVGMSFNVGTLLLVTLIEKAGQYTFIQEASPVRRTTGYFALGAIIVLAFILVSQFAWLHSKGLSGMVFFLIIIGFYVAAITLLQPKDVPAQREPGGEKLAEA</sequence>
<feature type="transmembrane region" description="Helical" evidence="8">
    <location>
        <begin position="116"/>
        <end position="144"/>
    </location>
</feature>
<dbReference type="Pfam" id="PF00474">
    <property type="entry name" value="SSF"/>
    <property type="match status" value="1"/>
</dbReference>
<evidence type="ECO:0000313" key="9">
    <source>
        <dbReference type="EMBL" id="SMB92444.1"/>
    </source>
</evidence>
<dbReference type="InterPro" id="IPR001734">
    <property type="entry name" value="Na/solute_symporter"/>
</dbReference>